<reference evidence="2" key="1">
    <citation type="submission" date="2020-04" db="EMBL/GenBank/DDBJ databases">
        <title>Deep metagenomics examines the oral microbiome during advanced dental caries in children, revealing novel taxa and co-occurrences with host molecules.</title>
        <authorList>
            <person name="Baker J.L."/>
            <person name="Morton J.T."/>
            <person name="Dinis M."/>
            <person name="Alvarez R."/>
            <person name="Tran N.C."/>
            <person name="Knight R."/>
            <person name="Edlund A."/>
        </authorList>
    </citation>
    <scope>NUCLEOTIDE SEQUENCE</scope>
    <source>
        <strain evidence="2">JCVI_32_bin.24</strain>
    </source>
</reference>
<name>A0A930BUA9_9RHOO</name>
<evidence type="ECO:0008006" key="4">
    <source>
        <dbReference type="Google" id="ProtNLM"/>
    </source>
</evidence>
<proteinExistence type="predicted"/>
<evidence type="ECO:0000313" key="2">
    <source>
        <dbReference type="EMBL" id="MBF1163885.1"/>
    </source>
</evidence>
<dbReference type="EMBL" id="JABZMI010000022">
    <property type="protein sequence ID" value="MBF1163885.1"/>
    <property type="molecule type" value="Genomic_DNA"/>
</dbReference>
<evidence type="ECO:0000313" key="3">
    <source>
        <dbReference type="Proteomes" id="UP000718593"/>
    </source>
</evidence>
<accession>A0A930BUA9</accession>
<dbReference type="Proteomes" id="UP000718593">
    <property type="component" value="Unassembled WGS sequence"/>
</dbReference>
<evidence type="ECO:0000256" key="1">
    <source>
        <dbReference type="SAM" id="MobiDB-lite"/>
    </source>
</evidence>
<comment type="caution">
    <text evidence="2">The sequence shown here is derived from an EMBL/GenBank/DDBJ whole genome shotgun (WGS) entry which is preliminary data.</text>
</comment>
<sequence length="387" mass="42377">MNTRLKRSPRQPDDQLTLSLASLPRLFGLLGILALAGCAAPERVTPPPAPMPIAEHTWQQVDADIVAGSLAAKGAATGFVRSQLEQWKWLVTEKGEADFIPWFSRYTTQQWLTVKVAWYHLSHEEWGEPPADRLAAYIQEQYFDRVLAPVAREIDPTSLVGQGIQRYVHALDGHLQPIPHRYGIPEDQFKRRLATIPAIKLAPPSAHDASLGEIVSLERIEHLPAYSALLHRIRDRGGEDRVGLSKTRVSPVARNVSEQVLNKLAISSGTSAASTLVGGITGSVISLGATVLGVIWHEAGREEIETALRETLNASIADMWQSLMDDPASGVAAGIYHIADHIENHLPPTFTTPVRLDSLPEETRLPEQSPPLRPPGIEGQADDGQDE</sequence>
<gene>
    <name evidence="2" type="ORF">HXL68_02485</name>
</gene>
<organism evidence="2 3">
    <name type="scientific">Dechloromonas agitata</name>
    <dbReference type="NCBI Taxonomy" id="73030"/>
    <lineage>
        <taxon>Bacteria</taxon>
        <taxon>Pseudomonadati</taxon>
        <taxon>Pseudomonadota</taxon>
        <taxon>Betaproteobacteria</taxon>
        <taxon>Rhodocyclales</taxon>
        <taxon>Azonexaceae</taxon>
        <taxon>Dechloromonas</taxon>
    </lineage>
</organism>
<dbReference type="AlphaFoldDB" id="A0A930BUA9"/>
<protein>
    <recommendedName>
        <fullName evidence="4">Lipoprotein</fullName>
    </recommendedName>
</protein>
<feature type="region of interest" description="Disordered" evidence="1">
    <location>
        <begin position="349"/>
        <end position="387"/>
    </location>
</feature>